<accession>A0A401LEN1</accession>
<dbReference type="Pfam" id="PF07969">
    <property type="entry name" value="Amidohydro_3"/>
    <property type="match status" value="2"/>
</dbReference>
<proteinExistence type="predicted"/>
<dbReference type="CDD" id="cd01297">
    <property type="entry name" value="D-aminoacylase"/>
    <property type="match status" value="1"/>
</dbReference>
<dbReference type="GO" id="GO:0005829">
    <property type="term" value="C:cytosol"/>
    <property type="evidence" value="ECO:0007669"/>
    <property type="project" value="TreeGrafter"/>
</dbReference>
<dbReference type="SUPFAM" id="SSF51556">
    <property type="entry name" value="Metallo-dependent hydrolases"/>
    <property type="match status" value="1"/>
</dbReference>
<comment type="caution">
    <text evidence="2">The sequence shown here is derived from an EMBL/GenBank/DDBJ whole genome shotgun (WGS) entry which is preliminary data.</text>
</comment>
<dbReference type="Gene3D" id="3.20.20.140">
    <property type="entry name" value="Metal-dependent hydrolases"/>
    <property type="match status" value="1"/>
</dbReference>
<dbReference type="InterPro" id="IPR011059">
    <property type="entry name" value="Metal-dep_hydrolase_composite"/>
</dbReference>
<dbReference type="Proteomes" id="UP000287361">
    <property type="component" value="Unassembled WGS sequence"/>
</dbReference>
<dbReference type="AlphaFoldDB" id="A0A401LEN1"/>
<dbReference type="GO" id="GO:0016812">
    <property type="term" value="F:hydrolase activity, acting on carbon-nitrogen (but not peptide) bonds, in cyclic amides"/>
    <property type="evidence" value="ECO:0007669"/>
    <property type="project" value="TreeGrafter"/>
</dbReference>
<dbReference type="SUPFAM" id="SSF51338">
    <property type="entry name" value="Composite domain of metallo-dependent hydrolases"/>
    <property type="match status" value="1"/>
</dbReference>
<name>A0A401LEN1_9FIRM</name>
<dbReference type="GO" id="GO:0016811">
    <property type="term" value="F:hydrolase activity, acting on carbon-nitrogen (but not peptide) bonds, in linear amides"/>
    <property type="evidence" value="ECO:0007669"/>
    <property type="project" value="InterPro"/>
</dbReference>
<gene>
    <name evidence="2" type="ORF">KGMB03357_16440</name>
</gene>
<evidence type="ECO:0000259" key="1">
    <source>
        <dbReference type="Pfam" id="PF07969"/>
    </source>
</evidence>
<dbReference type="InterPro" id="IPR050378">
    <property type="entry name" value="Metallo-dep_Hydrolases_sf"/>
</dbReference>
<reference evidence="2 3" key="1">
    <citation type="submission" date="2018-10" db="EMBL/GenBank/DDBJ databases">
        <title>Draft Genome Sequence of Anaerotignum sp. KCTC 15736.</title>
        <authorList>
            <person name="Choi S.H."/>
            <person name="Kim J.S."/>
            <person name="Kang S.W."/>
            <person name="Lee J.S."/>
            <person name="Park S.H."/>
        </authorList>
    </citation>
    <scope>NUCLEOTIDE SEQUENCE [LARGE SCALE GENOMIC DNA]</scope>
    <source>
        <strain evidence="2 3">KCTC 15736</strain>
    </source>
</reference>
<evidence type="ECO:0000313" key="2">
    <source>
        <dbReference type="EMBL" id="GCB29983.1"/>
    </source>
</evidence>
<dbReference type="EMBL" id="BHVZ01000004">
    <property type="protein sequence ID" value="GCB29983.1"/>
    <property type="molecule type" value="Genomic_DNA"/>
</dbReference>
<feature type="domain" description="Amidohydrolase 3" evidence="1">
    <location>
        <begin position="363"/>
        <end position="515"/>
    </location>
</feature>
<dbReference type="InterPro" id="IPR023100">
    <property type="entry name" value="D-aminoacylase_insert_dom_sf"/>
</dbReference>
<dbReference type="OrthoDB" id="9775607at2"/>
<protein>
    <submittedName>
        <fullName evidence="2">Aminoacylase</fullName>
    </submittedName>
</protein>
<sequence>MKYDLFIKNTKIIDGSGTPAFAGGVAAKEGKLFVFPPNTVVDAENVIDAKGRYTCPGFIDPHSHGDIPLGEEYASLSKISQGITTHQGGMCGFSMFPVNPEYLNLLQESLGLLSNTFPEEMSTFTSCEAYLNYTDTVRRPENTQFLIGHVTLRVAVMGYADREPTKEELEQMKALLREAMEHGAAGMSSGLVYVPSAYANEDELVELCKIIAEYGGLYTTHMRNEAGDSFRSIQEAISIARKTGVRLIISHHKIQGKANWGMSKETLKMIHDAIDEGIEVSCDQYPYTASMTHLSVCTPPKYFTHGLSGMLEYLKDPVMKEKIKNEMNDPNTPYDNFYLHSGGWEGVFISCSPCYPEAEGKRVAELAKEKGQDPFETFCDIMIANNGVVTAIYFSMSEEDVFRIIQDDLVVVGTDGIIKSMDDKAHPRAFGTFPRAIKYFVKENHLMTLEAMIRKMTSLTAEKINLKTKGLVRDGYDADLVIFDYETINDTADYIHSNALADGIDYVIVAGEVVYHDKKMTGAKPGKTVRYQR</sequence>
<organism evidence="2 3">
    <name type="scientific">Anaerotignum faecicola</name>
    <dbReference type="NCBI Taxonomy" id="2358141"/>
    <lineage>
        <taxon>Bacteria</taxon>
        <taxon>Bacillati</taxon>
        <taxon>Bacillota</taxon>
        <taxon>Clostridia</taxon>
        <taxon>Lachnospirales</taxon>
        <taxon>Anaerotignaceae</taxon>
        <taxon>Anaerotignum</taxon>
    </lineage>
</organism>
<dbReference type="InterPro" id="IPR032466">
    <property type="entry name" value="Metal_Hydrolase"/>
</dbReference>
<evidence type="ECO:0000313" key="3">
    <source>
        <dbReference type="Proteomes" id="UP000287361"/>
    </source>
</evidence>
<dbReference type="Gene3D" id="3.30.1490.130">
    <property type="entry name" value="D-aminoacylase. Domain 3"/>
    <property type="match status" value="1"/>
</dbReference>
<dbReference type="PANTHER" id="PTHR11647:SF1">
    <property type="entry name" value="COLLAPSIN RESPONSE MEDIATOR PROTEIN"/>
    <property type="match status" value="1"/>
</dbReference>
<dbReference type="InterPro" id="IPR013108">
    <property type="entry name" value="Amidohydro_3"/>
</dbReference>
<dbReference type="PANTHER" id="PTHR11647">
    <property type="entry name" value="HYDRANTOINASE/DIHYDROPYRIMIDINASE FAMILY MEMBER"/>
    <property type="match status" value="1"/>
</dbReference>
<feature type="domain" description="Amidohydrolase 3" evidence="1">
    <location>
        <begin position="46"/>
        <end position="250"/>
    </location>
</feature>
<keyword evidence="3" id="KW-1185">Reference proteome</keyword>
<dbReference type="Gene3D" id="2.30.40.10">
    <property type="entry name" value="Urease, subunit C, domain 1"/>
    <property type="match status" value="1"/>
</dbReference>